<accession>A0A382R968</accession>
<gene>
    <name evidence="1" type="ORF">METZ01_LOCUS346412</name>
</gene>
<proteinExistence type="predicted"/>
<sequence length="38" mass="4476">NFKSRTIFHEITNLELNNLPDCRITSMLKTQNQIVTLE</sequence>
<dbReference type="AlphaFoldDB" id="A0A382R968"/>
<reference evidence="1" key="1">
    <citation type="submission" date="2018-05" db="EMBL/GenBank/DDBJ databases">
        <authorList>
            <person name="Lanie J.A."/>
            <person name="Ng W.-L."/>
            <person name="Kazmierczak K.M."/>
            <person name="Andrzejewski T.M."/>
            <person name="Davidsen T.M."/>
            <person name="Wayne K.J."/>
            <person name="Tettelin H."/>
            <person name="Glass J.I."/>
            <person name="Rusch D."/>
            <person name="Podicherti R."/>
            <person name="Tsui H.-C.T."/>
            <person name="Winkler M.E."/>
        </authorList>
    </citation>
    <scope>NUCLEOTIDE SEQUENCE</scope>
</reference>
<protein>
    <submittedName>
        <fullName evidence="1">Uncharacterized protein</fullName>
    </submittedName>
</protein>
<evidence type="ECO:0000313" key="1">
    <source>
        <dbReference type="EMBL" id="SVC93558.1"/>
    </source>
</evidence>
<dbReference type="EMBL" id="UINC01119610">
    <property type="protein sequence ID" value="SVC93558.1"/>
    <property type="molecule type" value="Genomic_DNA"/>
</dbReference>
<feature type="non-terminal residue" evidence="1">
    <location>
        <position position="1"/>
    </location>
</feature>
<name>A0A382R968_9ZZZZ</name>
<organism evidence="1">
    <name type="scientific">marine metagenome</name>
    <dbReference type="NCBI Taxonomy" id="408172"/>
    <lineage>
        <taxon>unclassified sequences</taxon>
        <taxon>metagenomes</taxon>
        <taxon>ecological metagenomes</taxon>
    </lineage>
</organism>